<comment type="similarity">
    <text evidence="1">Belongs to the protein kinase superfamily. ADCK protein kinase family.</text>
</comment>
<accession>A0ABV7V0A6</accession>
<name>A0ABV7V0A6_9SPHN</name>
<feature type="domain" description="ABC1 atypical kinase-like" evidence="5">
    <location>
        <begin position="101"/>
        <end position="341"/>
    </location>
</feature>
<dbReference type="InterPro" id="IPR011009">
    <property type="entry name" value="Kinase-like_dom_sf"/>
</dbReference>
<keyword evidence="6" id="KW-0418">Kinase</keyword>
<dbReference type="PANTHER" id="PTHR43851:SF3">
    <property type="entry name" value="COENZYME Q8"/>
    <property type="match status" value="1"/>
</dbReference>
<evidence type="ECO:0000256" key="2">
    <source>
        <dbReference type="ARBA" id="ARBA00022679"/>
    </source>
</evidence>
<dbReference type="PANTHER" id="PTHR43851">
    <property type="match status" value="1"/>
</dbReference>
<dbReference type="RefSeq" id="WP_191325390.1">
    <property type="nucleotide sequence ID" value="NZ_BMZP01000017.1"/>
</dbReference>
<evidence type="ECO:0000313" key="7">
    <source>
        <dbReference type="Proteomes" id="UP001595683"/>
    </source>
</evidence>
<dbReference type="Pfam" id="PF03109">
    <property type="entry name" value="ABC1"/>
    <property type="match status" value="1"/>
</dbReference>
<keyword evidence="7" id="KW-1185">Reference proteome</keyword>
<keyword evidence="2 6" id="KW-0808">Transferase</keyword>
<proteinExistence type="inferred from homology"/>
<protein>
    <submittedName>
        <fullName evidence="6">ABC1 kinase family protein</fullName>
        <ecNumber evidence="6">2.7.-.-</ecNumber>
    </submittedName>
</protein>
<evidence type="ECO:0000259" key="5">
    <source>
        <dbReference type="Pfam" id="PF03109"/>
    </source>
</evidence>
<dbReference type="GO" id="GO:0016301">
    <property type="term" value="F:kinase activity"/>
    <property type="evidence" value="ECO:0007669"/>
    <property type="project" value="UniProtKB-KW"/>
</dbReference>
<dbReference type="EC" id="2.7.-.-" evidence="6"/>
<organism evidence="6 7">
    <name type="scientific">Novosphingobium pokkalii</name>
    <dbReference type="NCBI Taxonomy" id="1770194"/>
    <lineage>
        <taxon>Bacteria</taxon>
        <taxon>Pseudomonadati</taxon>
        <taxon>Pseudomonadota</taxon>
        <taxon>Alphaproteobacteria</taxon>
        <taxon>Sphingomonadales</taxon>
        <taxon>Sphingomonadaceae</taxon>
        <taxon>Novosphingobium</taxon>
    </lineage>
</organism>
<gene>
    <name evidence="6" type="ORF">ACFOOT_02660</name>
</gene>
<dbReference type="Proteomes" id="UP001595683">
    <property type="component" value="Unassembled WGS sequence"/>
</dbReference>
<dbReference type="CDD" id="cd13970">
    <property type="entry name" value="ABC1_ADCK3"/>
    <property type="match status" value="1"/>
</dbReference>
<evidence type="ECO:0000256" key="1">
    <source>
        <dbReference type="ARBA" id="ARBA00009670"/>
    </source>
</evidence>
<dbReference type="InterPro" id="IPR034646">
    <property type="entry name" value="ADCK3_dom"/>
</dbReference>
<evidence type="ECO:0000256" key="3">
    <source>
        <dbReference type="ARBA" id="ARBA00022741"/>
    </source>
</evidence>
<dbReference type="InterPro" id="IPR004147">
    <property type="entry name" value="ABC1_dom"/>
</dbReference>
<dbReference type="InterPro" id="IPR051409">
    <property type="entry name" value="Atypical_kinase_ADCK"/>
</dbReference>
<dbReference type="SUPFAM" id="SSF56112">
    <property type="entry name" value="Protein kinase-like (PK-like)"/>
    <property type="match status" value="1"/>
</dbReference>
<evidence type="ECO:0000313" key="6">
    <source>
        <dbReference type="EMBL" id="MFC3670317.1"/>
    </source>
</evidence>
<evidence type="ECO:0000256" key="4">
    <source>
        <dbReference type="ARBA" id="ARBA00022840"/>
    </source>
</evidence>
<keyword evidence="4" id="KW-0067">ATP-binding</keyword>
<comment type="caution">
    <text evidence="6">The sequence shown here is derived from an EMBL/GenBank/DDBJ whole genome shotgun (WGS) entry which is preliminary data.</text>
</comment>
<reference evidence="7" key="1">
    <citation type="journal article" date="2019" name="Int. J. Syst. Evol. Microbiol.">
        <title>The Global Catalogue of Microorganisms (GCM) 10K type strain sequencing project: providing services to taxonomists for standard genome sequencing and annotation.</title>
        <authorList>
            <consortium name="The Broad Institute Genomics Platform"/>
            <consortium name="The Broad Institute Genome Sequencing Center for Infectious Disease"/>
            <person name="Wu L."/>
            <person name="Ma J."/>
        </authorList>
    </citation>
    <scope>NUCLEOTIDE SEQUENCE [LARGE SCALE GENOMIC DNA]</scope>
    <source>
        <strain evidence="7">KCTC 42224</strain>
    </source>
</reference>
<dbReference type="EMBL" id="JBHRYE010000006">
    <property type="protein sequence ID" value="MFC3670317.1"/>
    <property type="molecule type" value="Genomic_DNA"/>
</dbReference>
<keyword evidence="3" id="KW-0547">Nucleotide-binding</keyword>
<sequence length="444" mass="48711">MSDSARSSASARKVPSGRLSRLAAFGQLAGGLAGGVVAEGAKRLARGERPQLSDLVLTPANALRVTEQLSRLRGAAMKLGQMLSLDAGDMLPAELTAILARLRDSAHHMPPAQLQKVLNAEWGADWRRRFAHFDPRPLAAASIGQVHRARLPDGRELAIKVQYPGVAASIDADVDNVATLLRLSNLLPASLDIAPLLEEAKRQLHEEADYVREAAQMRHYRDLLADDPRFLVPAPVEELTTTRVLAMDYVAGRPIDTLAEAPQEQRDAMLTALLNLVLHELFVFGYMQTDPNFANYRWQPDSGRLVLLDFGAARPVPAETAAAYRAVLAAGLAEDPQALREAILQVGFVSPTLLERHGERIDAMIAILMAHLSRPGPLDFSDRRFVEDLRRIGRPIAEDRAAWHVPPVQTLLVQRKVSGTALLAVRMRVRVPIRDLAAEAIRTR</sequence>